<organism evidence="1 2">
    <name type="scientific">Trichonephila clavata</name>
    <name type="common">Joro spider</name>
    <name type="synonym">Nephila clavata</name>
    <dbReference type="NCBI Taxonomy" id="2740835"/>
    <lineage>
        <taxon>Eukaryota</taxon>
        <taxon>Metazoa</taxon>
        <taxon>Ecdysozoa</taxon>
        <taxon>Arthropoda</taxon>
        <taxon>Chelicerata</taxon>
        <taxon>Arachnida</taxon>
        <taxon>Araneae</taxon>
        <taxon>Araneomorphae</taxon>
        <taxon>Entelegynae</taxon>
        <taxon>Araneoidea</taxon>
        <taxon>Nephilidae</taxon>
        <taxon>Trichonephila</taxon>
    </lineage>
</organism>
<sequence>MALVHRIQLKNFSTFGDFAKAFFNRILNLFSRPNIKRVDIVFDRYDDISIKYLESTLRSKGEMMKNFIILNEHNEIPANCNNFFSSTENKLQLVRFLCTAAPRYAQVNEDCELYICGGFEDPTKCFKLQGSSFFEVPDFNSNHLEVDSRMFGHIFHAVKIKLGHIIIIRCFHSRNLLLEQACTSRLFRSMVRRFL</sequence>
<name>A0A8X6L5V9_TRICU</name>
<dbReference type="EMBL" id="BMAO01034452">
    <property type="protein sequence ID" value="GFQ96636.1"/>
    <property type="molecule type" value="Genomic_DNA"/>
</dbReference>
<protein>
    <submittedName>
        <fullName evidence="1">Uncharacterized protein</fullName>
    </submittedName>
</protein>
<comment type="caution">
    <text evidence="1">The sequence shown here is derived from an EMBL/GenBank/DDBJ whole genome shotgun (WGS) entry which is preliminary data.</text>
</comment>
<evidence type="ECO:0000313" key="2">
    <source>
        <dbReference type="Proteomes" id="UP000887116"/>
    </source>
</evidence>
<dbReference type="Proteomes" id="UP000887116">
    <property type="component" value="Unassembled WGS sequence"/>
</dbReference>
<evidence type="ECO:0000313" key="1">
    <source>
        <dbReference type="EMBL" id="GFQ96636.1"/>
    </source>
</evidence>
<dbReference type="OrthoDB" id="7237786at2759"/>
<reference evidence="1" key="1">
    <citation type="submission" date="2020-07" db="EMBL/GenBank/DDBJ databases">
        <title>Multicomponent nature underlies the extraordinary mechanical properties of spider dragline silk.</title>
        <authorList>
            <person name="Kono N."/>
            <person name="Nakamura H."/>
            <person name="Mori M."/>
            <person name="Yoshida Y."/>
            <person name="Ohtoshi R."/>
            <person name="Malay A.D."/>
            <person name="Moran D.A.P."/>
            <person name="Tomita M."/>
            <person name="Numata K."/>
            <person name="Arakawa K."/>
        </authorList>
    </citation>
    <scope>NUCLEOTIDE SEQUENCE</scope>
</reference>
<accession>A0A8X6L5V9</accession>
<proteinExistence type="predicted"/>
<dbReference type="AlphaFoldDB" id="A0A8X6L5V9"/>
<keyword evidence="2" id="KW-1185">Reference proteome</keyword>
<gene>
    <name evidence="1" type="ORF">TNCT_690571</name>
</gene>